<dbReference type="InterPro" id="IPR002938">
    <property type="entry name" value="FAD-bd"/>
</dbReference>
<dbReference type="PANTHER" id="PTHR13789">
    <property type="entry name" value="MONOOXYGENASE"/>
    <property type="match status" value="1"/>
</dbReference>
<evidence type="ECO:0000259" key="13">
    <source>
        <dbReference type="Pfam" id="PF01494"/>
    </source>
</evidence>
<keyword evidence="4" id="KW-0659">Purine metabolism</keyword>
<keyword evidence="7" id="KW-0520">NAD</keyword>
<reference evidence="15" key="1">
    <citation type="submission" date="2023-07" db="EMBL/GenBank/DDBJ databases">
        <title>Molecular identification of indigenous halophilic bacteria isolated from red sea cost, biodegradation of synthetic dyes and assessment of degraded metabolite toxicity.</title>
        <authorList>
            <person name="Chaieb K."/>
            <person name="Altayb H.N."/>
        </authorList>
    </citation>
    <scope>NUCLEOTIDE SEQUENCE [LARGE SCALE GENOMIC DNA]</scope>
    <source>
        <strain evidence="15">K20</strain>
    </source>
</reference>
<evidence type="ECO:0000256" key="12">
    <source>
        <dbReference type="ARBA" id="ARBA00047521"/>
    </source>
</evidence>
<organism evidence="14 15">
    <name type="scientific">Vibrio tritonius</name>
    <dbReference type="NCBI Taxonomy" id="1435069"/>
    <lineage>
        <taxon>Bacteria</taxon>
        <taxon>Pseudomonadati</taxon>
        <taxon>Pseudomonadota</taxon>
        <taxon>Gammaproteobacteria</taxon>
        <taxon>Vibrionales</taxon>
        <taxon>Vibrionaceae</taxon>
        <taxon>Vibrio</taxon>
    </lineage>
</organism>
<dbReference type="NCBIfam" id="NF033623">
    <property type="entry name" value="urate_HpxO"/>
    <property type="match status" value="1"/>
</dbReference>
<accession>A0ABS7YGH7</accession>
<keyword evidence="3" id="KW-0285">Flavoprotein</keyword>
<comment type="pathway">
    <text evidence="2">Purine metabolism; urate degradation.</text>
</comment>
<dbReference type="PANTHER" id="PTHR13789:SF309">
    <property type="entry name" value="PUTATIVE (AFU_ORTHOLOGUE AFUA_6G14510)-RELATED"/>
    <property type="match status" value="1"/>
</dbReference>
<comment type="caution">
    <text evidence="14">The sequence shown here is derived from an EMBL/GenBank/DDBJ whole genome shotgun (WGS) entry which is preliminary data.</text>
</comment>
<keyword evidence="15" id="KW-1185">Reference proteome</keyword>
<evidence type="ECO:0000256" key="11">
    <source>
        <dbReference type="ARBA" id="ARBA00035262"/>
    </source>
</evidence>
<keyword evidence="8" id="KW-0503">Monooxygenase</keyword>
<evidence type="ECO:0000256" key="9">
    <source>
        <dbReference type="ARBA" id="ARBA00035121"/>
    </source>
</evidence>
<sequence length="384" mass="42170">MKGIVIGAGMGGMSAAAALKKQGVDCEVFEAVKENKPVGAAISVWSNGVKCMNYLEMGEIMDKLGGPMHYMAYMEGSTGQVMTQFSLQPLVDAVGERPCPVSRADLQASMIDWWGRESVHFGKVIEKVEQDKVGITAFFTDGTTEQADFLIAADGTHSVIRPYVLGYQPERRYAGYVNWNGLVDIDTDIAPDNQWTTFVGEGKRVSLMPIAGGQFYYFFDVPLAKGLAEDRSTAKADLARYFAGWCEPVQKLIAALDDSKINRIEVHDIEPFPTLVKGRVALLGDAGHSTTPDIGQGGCAAFEDAVVLSTVLQHYDDIDYALQEYQRLRAERVKDLVLKARKRCDVTHGKHMTTTEQWYNELKQESGEHIMEGLKVTIAGGPLG</sequence>
<evidence type="ECO:0000256" key="7">
    <source>
        <dbReference type="ARBA" id="ARBA00023027"/>
    </source>
</evidence>
<evidence type="ECO:0000256" key="4">
    <source>
        <dbReference type="ARBA" id="ARBA00022631"/>
    </source>
</evidence>
<evidence type="ECO:0000256" key="2">
    <source>
        <dbReference type="ARBA" id="ARBA00004705"/>
    </source>
</evidence>
<evidence type="ECO:0000256" key="8">
    <source>
        <dbReference type="ARBA" id="ARBA00023033"/>
    </source>
</evidence>
<protein>
    <recommendedName>
        <fullName evidence="11">FAD-dependent urate hydroxylase</fullName>
        <ecNumber evidence="10">1.14.13.113</ecNumber>
    </recommendedName>
</protein>
<evidence type="ECO:0000256" key="3">
    <source>
        <dbReference type="ARBA" id="ARBA00022630"/>
    </source>
</evidence>
<evidence type="ECO:0000256" key="1">
    <source>
        <dbReference type="ARBA" id="ARBA00001974"/>
    </source>
</evidence>
<comment type="similarity">
    <text evidence="9">Belongs to the FAD-dependent urate hydroxylase family.</text>
</comment>
<feature type="domain" description="FAD-binding" evidence="13">
    <location>
        <begin position="4"/>
        <end position="337"/>
    </location>
</feature>
<dbReference type="Proteomes" id="UP001199044">
    <property type="component" value="Unassembled WGS sequence"/>
</dbReference>
<dbReference type="Gene3D" id="3.50.50.60">
    <property type="entry name" value="FAD/NAD(P)-binding domain"/>
    <property type="match status" value="1"/>
</dbReference>
<gene>
    <name evidence="14" type="primary">hpxO</name>
    <name evidence="14" type="ORF">LDJ79_01545</name>
</gene>
<dbReference type="InterPro" id="IPR047712">
    <property type="entry name" value="HpxO"/>
</dbReference>
<dbReference type="Pfam" id="PF01494">
    <property type="entry name" value="FAD_binding_3"/>
    <property type="match status" value="1"/>
</dbReference>
<evidence type="ECO:0000256" key="6">
    <source>
        <dbReference type="ARBA" id="ARBA00023002"/>
    </source>
</evidence>
<keyword evidence="6" id="KW-0560">Oxidoreductase</keyword>
<comment type="catalytic activity">
    <reaction evidence="12">
        <text>urate + NADH + O2 + H(+) = 5-hydroxyisourate + NAD(+) + H2O</text>
        <dbReference type="Rhea" id="RHEA:27329"/>
        <dbReference type="ChEBI" id="CHEBI:15377"/>
        <dbReference type="ChEBI" id="CHEBI:15378"/>
        <dbReference type="ChEBI" id="CHEBI:15379"/>
        <dbReference type="ChEBI" id="CHEBI:17775"/>
        <dbReference type="ChEBI" id="CHEBI:18072"/>
        <dbReference type="ChEBI" id="CHEBI:57540"/>
        <dbReference type="ChEBI" id="CHEBI:57945"/>
        <dbReference type="EC" id="1.14.13.113"/>
    </reaction>
</comment>
<dbReference type="EC" id="1.14.13.113" evidence="10"/>
<dbReference type="PRINTS" id="PR00420">
    <property type="entry name" value="RNGMNOXGNASE"/>
</dbReference>
<evidence type="ECO:0000313" key="15">
    <source>
        <dbReference type="Proteomes" id="UP001199044"/>
    </source>
</evidence>
<dbReference type="RefSeq" id="WP_225249361.1">
    <property type="nucleotide sequence ID" value="NZ_JAIWIU010000008.1"/>
</dbReference>
<evidence type="ECO:0000256" key="5">
    <source>
        <dbReference type="ARBA" id="ARBA00022827"/>
    </source>
</evidence>
<dbReference type="InterPro" id="IPR036188">
    <property type="entry name" value="FAD/NAD-bd_sf"/>
</dbReference>
<evidence type="ECO:0000313" key="14">
    <source>
        <dbReference type="EMBL" id="MCA2014775.1"/>
    </source>
</evidence>
<evidence type="ECO:0000256" key="10">
    <source>
        <dbReference type="ARBA" id="ARBA00035128"/>
    </source>
</evidence>
<dbReference type="SUPFAM" id="SSF51905">
    <property type="entry name" value="FAD/NAD(P)-binding domain"/>
    <property type="match status" value="1"/>
</dbReference>
<dbReference type="InterPro" id="IPR050493">
    <property type="entry name" value="FAD-dep_Monooxygenase_BioMet"/>
</dbReference>
<dbReference type="EMBL" id="JAIWIU010000008">
    <property type="protein sequence ID" value="MCA2014775.1"/>
    <property type="molecule type" value="Genomic_DNA"/>
</dbReference>
<comment type="cofactor">
    <cofactor evidence="1">
        <name>FAD</name>
        <dbReference type="ChEBI" id="CHEBI:57692"/>
    </cofactor>
</comment>
<keyword evidence="5" id="KW-0274">FAD</keyword>
<proteinExistence type="inferred from homology"/>
<name>A0ABS7YGH7_9VIBR</name>